<dbReference type="InterPro" id="IPR050366">
    <property type="entry name" value="BP-dependent_transpt_permease"/>
</dbReference>
<evidence type="ECO:0000313" key="11">
    <source>
        <dbReference type="EMBL" id="MEN2989552.1"/>
    </source>
</evidence>
<dbReference type="Proteomes" id="UP001413721">
    <property type="component" value="Unassembled WGS sequence"/>
</dbReference>
<sequence>MTADPHTPAPATTRSRVRRLLALAVDNPPGFLALLVVALMVFAAVFGPAIVPHDPLATNVAHGLEPPSAGHWFGTDQLGRDIFSRVVVATRLDLAIAISAVGLSCVAGTAVGALCGWRGGWLDRGVGRLVDVLMAFPLFVVAMAMVAALGNTVANIVWATAIINLPFYIRVTRAEVAARRDAAWVQAARLGGYGDMRLLFTVLLPALLPVLAIQVSLNLGWAVLNAAGLSFIGLGVRPPAAEWGILTSEGAQFIMTGQWWVAVFPGLALLMAVFAFNLAGDALRDLLDPRRR</sequence>
<dbReference type="Pfam" id="PF12911">
    <property type="entry name" value="OppC_N"/>
    <property type="match status" value="1"/>
</dbReference>
<name>A0ABU9YLG1_9PROT</name>
<evidence type="ECO:0000256" key="1">
    <source>
        <dbReference type="ARBA" id="ARBA00004651"/>
    </source>
</evidence>
<proteinExistence type="inferred from homology"/>
<protein>
    <submittedName>
        <fullName evidence="11">ABC transporter permease</fullName>
    </submittedName>
</protein>
<accession>A0ABU9YLG1</accession>
<dbReference type="EMBL" id="JBBKTW010000005">
    <property type="protein sequence ID" value="MEN2989552.1"/>
    <property type="molecule type" value="Genomic_DNA"/>
</dbReference>
<feature type="transmembrane region" description="Helical" evidence="9">
    <location>
        <begin position="259"/>
        <end position="283"/>
    </location>
</feature>
<organism evidence="11 12">
    <name type="scientific">Tistrella arctica</name>
    <dbReference type="NCBI Taxonomy" id="3133430"/>
    <lineage>
        <taxon>Bacteria</taxon>
        <taxon>Pseudomonadati</taxon>
        <taxon>Pseudomonadota</taxon>
        <taxon>Alphaproteobacteria</taxon>
        <taxon>Geminicoccales</taxon>
        <taxon>Geminicoccaceae</taxon>
        <taxon>Tistrella</taxon>
    </lineage>
</organism>
<evidence type="ECO:0000256" key="3">
    <source>
        <dbReference type="ARBA" id="ARBA00022475"/>
    </source>
</evidence>
<keyword evidence="5" id="KW-0571">Peptide transport</keyword>
<feature type="transmembrane region" description="Helical" evidence="9">
    <location>
        <begin position="198"/>
        <end position="224"/>
    </location>
</feature>
<keyword evidence="3" id="KW-1003">Cell membrane</keyword>
<comment type="similarity">
    <text evidence="9">Belongs to the binding-protein-dependent transport system permease family.</text>
</comment>
<feature type="domain" description="ABC transmembrane type-1" evidence="10">
    <location>
        <begin position="90"/>
        <end position="280"/>
    </location>
</feature>
<feature type="transmembrane region" description="Helical" evidence="9">
    <location>
        <begin position="31"/>
        <end position="51"/>
    </location>
</feature>
<dbReference type="InterPro" id="IPR025966">
    <property type="entry name" value="OppC_N"/>
</dbReference>
<evidence type="ECO:0000256" key="6">
    <source>
        <dbReference type="ARBA" id="ARBA00022927"/>
    </source>
</evidence>
<evidence type="ECO:0000256" key="8">
    <source>
        <dbReference type="ARBA" id="ARBA00023136"/>
    </source>
</evidence>
<evidence type="ECO:0000256" key="2">
    <source>
        <dbReference type="ARBA" id="ARBA00022448"/>
    </source>
</evidence>
<dbReference type="Gene3D" id="1.10.3720.10">
    <property type="entry name" value="MetI-like"/>
    <property type="match status" value="1"/>
</dbReference>
<keyword evidence="4 9" id="KW-0812">Transmembrane</keyword>
<keyword evidence="12" id="KW-1185">Reference proteome</keyword>
<comment type="caution">
    <text evidence="11">The sequence shown here is derived from an EMBL/GenBank/DDBJ whole genome shotgun (WGS) entry which is preliminary data.</text>
</comment>
<dbReference type="SUPFAM" id="SSF161098">
    <property type="entry name" value="MetI-like"/>
    <property type="match status" value="1"/>
</dbReference>
<keyword evidence="8 9" id="KW-0472">Membrane</keyword>
<feature type="transmembrane region" description="Helical" evidence="9">
    <location>
        <begin position="129"/>
        <end position="149"/>
    </location>
</feature>
<dbReference type="PANTHER" id="PTHR43386:SF1">
    <property type="entry name" value="D,D-DIPEPTIDE TRANSPORT SYSTEM PERMEASE PROTEIN DDPC-RELATED"/>
    <property type="match status" value="1"/>
</dbReference>
<dbReference type="InterPro" id="IPR035906">
    <property type="entry name" value="MetI-like_sf"/>
</dbReference>
<evidence type="ECO:0000256" key="9">
    <source>
        <dbReference type="RuleBase" id="RU363032"/>
    </source>
</evidence>
<evidence type="ECO:0000256" key="4">
    <source>
        <dbReference type="ARBA" id="ARBA00022692"/>
    </source>
</evidence>
<keyword evidence="6" id="KW-0653">Protein transport</keyword>
<dbReference type="Pfam" id="PF00528">
    <property type="entry name" value="BPD_transp_1"/>
    <property type="match status" value="1"/>
</dbReference>
<dbReference type="CDD" id="cd06261">
    <property type="entry name" value="TM_PBP2"/>
    <property type="match status" value="1"/>
</dbReference>
<evidence type="ECO:0000313" key="12">
    <source>
        <dbReference type="Proteomes" id="UP001413721"/>
    </source>
</evidence>
<gene>
    <name evidence="11" type="ORF">WG926_14645</name>
</gene>
<reference evidence="11 12" key="1">
    <citation type="submission" date="2024-03" db="EMBL/GenBank/DDBJ databases">
        <title>High-quality draft genome sequencing of Tistrella sp. BH-R2-4.</title>
        <authorList>
            <person name="Dong C."/>
        </authorList>
    </citation>
    <scope>NUCLEOTIDE SEQUENCE [LARGE SCALE GENOMIC DNA]</scope>
    <source>
        <strain evidence="11 12">BH-R2-4</strain>
    </source>
</reference>
<evidence type="ECO:0000256" key="5">
    <source>
        <dbReference type="ARBA" id="ARBA00022856"/>
    </source>
</evidence>
<evidence type="ECO:0000259" key="10">
    <source>
        <dbReference type="PROSITE" id="PS50928"/>
    </source>
</evidence>
<dbReference type="PANTHER" id="PTHR43386">
    <property type="entry name" value="OLIGOPEPTIDE TRANSPORT SYSTEM PERMEASE PROTEIN APPC"/>
    <property type="match status" value="1"/>
</dbReference>
<feature type="transmembrane region" description="Helical" evidence="9">
    <location>
        <begin position="94"/>
        <end position="117"/>
    </location>
</feature>
<comment type="subcellular location">
    <subcellularLocation>
        <location evidence="1 9">Cell membrane</location>
        <topology evidence="1 9">Multi-pass membrane protein</topology>
    </subcellularLocation>
</comment>
<dbReference type="PROSITE" id="PS50928">
    <property type="entry name" value="ABC_TM1"/>
    <property type="match status" value="1"/>
</dbReference>
<dbReference type="InterPro" id="IPR000515">
    <property type="entry name" value="MetI-like"/>
</dbReference>
<keyword evidence="2 9" id="KW-0813">Transport</keyword>
<keyword evidence="7 9" id="KW-1133">Transmembrane helix</keyword>
<evidence type="ECO:0000256" key="7">
    <source>
        <dbReference type="ARBA" id="ARBA00022989"/>
    </source>
</evidence>